<sequence length="238" mass="26520">MHSAATGRRYHAYVRLPEGYDPAAAIRYPAVYLLDGDATFPMLAPAHLLMTYEDKVPEAIVVGIAFGTFGEGNSRGLDFTTSATDDNPEGGQAQRFQRFLQDELVPLIEREYRADSERRILIGNSRGAGYVLYDAFSAPDFFWARIASNPSTHPDGEDYLGAPPATSRDDLHLVMTSATGDYPPFRQYARRWMARWEGAKDAPWRVHAIDIPDATHAVDIPRAYRAAIHAIFPAESEE</sequence>
<accession>A0A839YW32</accession>
<dbReference type="AlphaFoldDB" id="A0A839YW32"/>
<dbReference type="Gene3D" id="3.40.50.1820">
    <property type="entry name" value="alpha/beta hydrolase"/>
    <property type="match status" value="1"/>
</dbReference>
<reference evidence="3 4" key="1">
    <citation type="submission" date="2020-08" db="EMBL/GenBank/DDBJ databases">
        <title>Genomic Encyclopedia of Type Strains, Phase IV (KMG-IV): sequencing the most valuable type-strain genomes for metagenomic binning, comparative biology and taxonomic classification.</title>
        <authorList>
            <person name="Goeker M."/>
        </authorList>
    </citation>
    <scope>NUCLEOTIDE SEQUENCE [LARGE SCALE GENOMIC DNA]</scope>
    <source>
        <strain evidence="3 4">DSM 24194</strain>
    </source>
</reference>
<dbReference type="Proteomes" id="UP000578569">
    <property type="component" value="Unassembled WGS sequence"/>
</dbReference>
<name>A0A839YW32_9SPHN</name>
<dbReference type="Pfam" id="PF00756">
    <property type="entry name" value="Esterase"/>
    <property type="match status" value="1"/>
</dbReference>
<dbReference type="RefSeq" id="WP_183932759.1">
    <property type="nucleotide sequence ID" value="NZ_JACICF010000001.1"/>
</dbReference>
<evidence type="ECO:0000313" key="4">
    <source>
        <dbReference type="Proteomes" id="UP000578569"/>
    </source>
</evidence>
<comment type="similarity">
    <text evidence="1">Belongs to the esterase D family.</text>
</comment>
<evidence type="ECO:0000256" key="1">
    <source>
        <dbReference type="ARBA" id="ARBA00005622"/>
    </source>
</evidence>
<comment type="caution">
    <text evidence="3">The sequence shown here is derived from an EMBL/GenBank/DDBJ whole genome shotgun (WGS) entry which is preliminary data.</text>
</comment>
<dbReference type="PANTHER" id="PTHR40841:SF2">
    <property type="entry name" value="SIDEROPHORE-DEGRADING ESTERASE (EUROFUNG)"/>
    <property type="match status" value="1"/>
</dbReference>
<dbReference type="InterPro" id="IPR029058">
    <property type="entry name" value="AB_hydrolase_fold"/>
</dbReference>
<keyword evidence="4" id="KW-1185">Reference proteome</keyword>
<evidence type="ECO:0008006" key="5">
    <source>
        <dbReference type="Google" id="ProtNLM"/>
    </source>
</evidence>
<dbReference type="SUPFAM" id="SSF53474">
    <property type="entry name" value="alpha/beta-Hydrolases"/>
    <property type="match status" value="1"/>
</dbReference>
<proteinExistence type="inferred from homology"/>
<keyword evidence="2" id="KW-0378">Hydrolase</keyword>
<dbReference type="InterPro" id="IPR000801">
    <property type="entry name" value="Esterase-like"/>
</dbReference>
<dbReference type="PANTHER" id="PTHR40841">
    <property type="entry name" value="SIDEROPHORE TRIACETYLFUSARININE C ESTERASE"/>
    <property type="match status" value="1"/>
</dbReference>
<dbReference type="InterPro" id="IPR052558">
    <property type="entry name" value="Siderophore_Hydrolase_D"/>
</dbReference>
<organism evidence="3 4">
    <name type="scientific">Sphingomicrobium lutaoense</name>
    <dbReference type="NCBI Taxonomy" id="515949"/>
    <lineage>
        <taxon>Bacteria</taxon>
        <taxon>Pseudomonadati</taxon>
        <taxon>Pseudomonadota</taxon>
        <taxon>Alphaproteobacteria</taxon>
        <taxon>Sphingomonadales</taxon>
        <taxon>Sphingomonadaceae</taxon>
        <taxon>Sphingomicrobium</taxon>
    </lineage>
</organism>
<dbReference type="EMBL" id="JACICF010000001">
    <property type="protein sequence ID" value="MBB3763409.1"/>
    <property type="molecule type" value="Genomic_DNA"/>
</dbReference>
<gene>
    <name evidence="3" type="ORF">FHS50_000432</name>
</gene>
<protein>
    <recommendedName>
        <fullName evidence="5">Esterase</fullName>
    </recommendedName>
</protein>
<evidence type="ECO:0000313" key="3">
    <source>
        <dbReference type="EMBL" id="MBB3763409.1"/>
    </source>
</evidence>
<dbReference type="GO" id="GO:0016788">
    <property type="term" value="F:hydrolase activity, acting on ester bonds"/>
    <property type="evidence" value="ECO:0007669"/>
    <property type="project" value="TreeGrafter"/>
</dbReference>
<evidence type="ECO:0000256" key="2">
    <source>
        <dbReference type="ARBA" id="ARBA00022801"/>
    </source>
</evidence>